<dbReference type="Gene3D" id="1.10.4040.10">
    <property type="entry name" value="Penicillinase repressor domain"/>
    <property type="match status" value="1"/>
</dbReference>
<name>A0ABS3CE54_9BACT</name>
<evidence type="ECO:0000313" key="6">
    <source>
        <dbReference type="Proteomes" id="UP000664480"/>
    </source>
</evidence>
<dbReference type="PIRSF" id="PIRSF019455">
    <property type="entry name" value="CopR_AtkY"/>
    <property type="match status" value="1"/>
</dbReference>
<keyword evidence="4" id="KW-0804">Transcription</keyword>
<accession>A0ABS3CE54</accession>
<proteinExistence type="inferred from homology"/>
<protein>
    <submittedName>
        <fullName evidence="5">BlaI/MecI/CopY family transcriptional regulator</fullName>
    </submittedName>
</protein>
<evidence type="ECO:0000256" key="2">
    <source>
        <dbReference type="ARBA" id="ARBA00023015"/>
    </source>
</evidence>
<dbReference type="SUPFAM" id="SSF46785">
    <property type="entry name" value="Winged helix' DNA-binding domain"/>
    <property type="match status" value="1"/>
</dbReference>
<dbReference type="Pfam" id="PF03965">
    <property type="entry name" value="Penicillinase_R"/>
    <property type="match status" value="1"/>
</dbReference>
<keyword evidence="3" id="KW-0238">DNA-binding</keyword>
<reference evidence="5 6" key="1">
    <citation type="submission" date="2021-03" db="EMBL/GenBank/DDBJ databases">
        <title>novel species isolated from a fishpond in China.</title>
        <authorList>
            <person name="Lu H."/>
            <person name="Cai Z."/>
        </authorList>
    </citation>
    <scope>NUCLEOTIDE SEQUENCE [LARGE SCALE GENOMIC DNA]</scope>
    <source>
        <strain evidence="5 6">YJ13C</strain>
    </source>
</reference>
<keyword evidence="6" id="KW-1185">Reference proteome</keyword>
<organism evidence="5 6">
    <name type="scientific">Algoriphagus pacificus</name>
    <dbReference type="NCBI Taxonomy" id="2811234"/>
    <lineage>
        <taxon>Bacteria</taxon>
        <taxon>Pseudomonadati</taxon>
        <taxon>Bacteroidota</taxon>
        <taxon>Cytophagia</taxon>
        <taxon>Cytophagales</taxon>
        <taxon>Cyclobacteriaceae</taxon>
        <taxon>Algoriphagus</taxon>
    </lineage>
</organism>
<evidence type="ECO:0000256" key="3">
    <source>
        <dbReference type="ARBA" id="ARBA00023125"/>
    </source>
</evidence>
<dbReference type="InterPro" id="IPR005650">
    <property type="entry name" value="BlaI_family"/>
</dbReference>
<comment type="similarity">
    <text evidence="1">Belongs to the BlaI transcriptional regulatory family.</text>
</comment>
<gene>
    <name evidence="5" type="ORF">J0A69_08135</name>
</gene>
<keyword evidence="2" id="KW-0805">Transcription regulation</keyword>
<dbReference type="InterPro" id="IPR036388">
    <property type="entry name" value="WH-like_DNA-bd_sf"/>
</dbReference>
<evidence type="ECO:0000256" key="4">
    <source>
        <dbReference type="ARBA" id="ARBA00023163"/>
    </source>
</evidence>
<dbReference type="Proteomes" id="UP000664480">
    <property type="component" value="Unassembled WGS sequence"/>
</dbReference>
<dbReference type="Gene3D" id="1.10.10.10">
    <property type="entry name" value="Winged helix-like DNA-binding domain superfamily/Winged helix DNA-binding domain"/>
    <property type="match status" value="1"/>
</dbReference>
<comment type="caution">
    <text evidence="5">The sequence shown here is derived from an EMBL/GenBank/DDBJ whole genome shotgun (WGS) entry which is preliminary data.</text>
</comment>
<dbReference type="InterPro" id="IPR036390">
    <property type="entry name" value="WH_DNA-bd_sf"/>
</dbReference>
<evidence type="ECO:0000256" key="1">
    <source>
        <dbReference type="ARBA" id="ARBA00011046"/>
    </source>
</evidence>
<dbReference type="EMBL" id="JAFKCU010000002">
    <property type="protein sequence ID" value="MBN7815391.1"/>
    <property type="molecule type" value="Genomic_DNA"/>
</dbReference>
<evidence type="ECO:0000313" key="5">
    <source>
        <dbReference type="EMBL" id="MBN7815391.1"/>
    </source>
</evidence>
<dbReference type="RefSeq" id="WP_206586066.1">
    <property type="nucleotide sequence ID" value="NZ_JAFKCU010000002.1"/>
</dbReference>
<sequence length="122" mass="14390">MKLSRSEEELMNYLWEFKKAFLKELLEAYPEPKPATTTVSTLLKRMQEKNFVGYDMVGSMRQYFPLVSKENYFAKHIKGLIKNFFNDSPSQFASFFTKKADLSEAELEELKKLIENELTKKK</sequence>